<accession>A0A1H0CN45</accession>
<dbReference type="EMBL" id="FNIM01000007">
    <property type="protein sequence ID" value="SDN59300.1"/>
    <property type="molecule type" value="Genomic_DNA"/>
</dbReference>
<reference evidence="2" key="1">
    <citation type="submission" date="2016-10" db="EMBL/GenBank/DDBJ databases">
        <authorList>
            <person name="Varghese N."/>
            <person name="Submissions S."/>
        </authorList>
    </citation>
    <scope>NUCLEOTIDE SEQUENCE [LARGE SCALE GENOMIC DNA]</scope>
    <source>
        <strain evidence="2">DSM 27982</strain>
    </source>
</reference>
<name>A0A1H0CN45_9ACTO</name>
<keyword evidence="2" id="KW-1185">Reference proteome</keyword>
<dbReference type="Proteomes" id="UP000198541">
    <property type="component" value="Unassembled WGS sequence"/>
</dbReference>
<organism evidence="1 2">
    <name type="scientific">Actinomyces ruminicola</name>
    <dbReference type="NCBI Taxonomy" id="332524"/>
    <lineage>
        <taxon>Bacteria</taxon>
        <taxon>Bacillati</taxon>
        <taxon>Actinomycetota</taxon>
        <taxon>Actinomycetes</taxon>
        <taxon>Actinomycetales</taxon>
        <taxon>Actinomycetaceae</taxon>
        <taxon>Actinomyces</taxon>
    </lineage>
</organism>
<evidence type="ECO:0000313" key="1">
    <source>
        <dbReference type="EMBL" id="SDN59300.1"/>
    </source>
</evidence>
<gene>
    <name evidence="1" type="ORF">SAMN05216355_10797</name>
</gene>
<dbReference type="AlphaFoldDB" id="A0A1H0CN45"/>
<evidence type="ECO:0000313" key="2">
    <source>
        <dbReference type="Proteomes" id="UP000198541"/>
    </source>
</evidence>
<sequence>MRAPAAKKADALLKMAFARRSSRTSFSSRLIRSASDVVVPGLAPASISAFLTQVRSASGWTPSSSAILRIAPLDRSGSRRASTAILVARSRSSSGYFL</sequence>
<protein>
    <submittedName>
        <fullName evidence="1">Uncharacterized protein</fullName>
    </submittedName>
</protein>
<proteinExistence type="predicted"/>